<keyword evidence="12" id="KW-1185">Reference proteome</keyword>
<protein>
    <submittedName>
        <fullName evidence="11">Protease inhibitor Inh</fullName>
    </submittedName>
</protein>
<sequence length="189" mass="18795">MGISRTSGISKAGLMSLAAVAVLAAGCQSERLGNLDTVSPPPPPPPLRAAPAGNVQQSALPAPGASSFPPAPAGPQGAAPSQPGGTQVANIPPATAPDLTPGKVAGVWSVSVGGQTCKVATPQTKLGQYYHAGPLKCPGELANLKAWSVNGKQLVFYDVSGGTVAQLYSSGEGRFDGQTTNGQAISLSR</sequence>
<reference evidence="11 12" key="1">
    <citation type="submission" date="2018-06" db="EMBL/GenBank/DDBJ databases">
        <title>Genomic Encyclopedia of Type Strains, Phase III (KMG-III): the genomes of soil and plant-associated and newly described type strains.</title>
        <authorList>
            <person name="Whitman W."/>
        </authorList>
    </citation>
    <scope>NUCLEOTIDE SEQUENCE [LARGE SCALE GENOMIC DNA]</scope>
    <source>
        <strain evidence="11 12">ORS 1419</strain>
    </source>
</reference>
<dbReference type="PROSITE" id="PS51257">
    <property type="entry name" value="PROKAR_LIPOPROTEIN"/>
    <property type="match status" value="1"/>
</dbReference>
<keyword evidence="3 9" id="KW-0732">Signal</keyword>
<feature type="domain" description="Alkaline proteinase inhibitor/ Outer membrane lipoprotein Omp19" evidence="10">
    <location>
        <begin position="99"/>
        <end position="189"/>
    </location>
</feature>
<dbReference type="GO" id="GO:0004866">
    <property type="term" value="F:endopeptidase inhibitor activity"/>
    <property type="evidence" value="ECO:0007669"/>
    <property type="project" value="InterPro"/>
</dbReference>
<evidence type="ECO:0000256" key="3">
    <source>
        <dbReference type="ARBA" id="ARBA00022729"/>
    </source>
</evidence>
<keyword evidence="6" id="KW-0998">Cell outer membrane</keyword>
<dbReference type="OrthoDB" id="7677911at2"/>
<evidence type="ECO:0000256" key="6">
    <source>
        <dbReference type="ARBA" id="ARBA00023237"/>
    </source>
</evidence>
<dbReference type="InterPro" id="IPR010571">
    <property type="entry name" value="OM_lipoprot_Omp19_bac"/>
</dbReference>
<keyword evidence="4" id="KW-0472">Membrane</keyword>
<organism evidence="11 12">
    <name type="scientific">Phyllobacterium leguminum</name>
    <dbReference type="NCBI Taxonomy" id="314237"/>
    <lineage>
        <taxon>Bacteria</taxon>
        <taxon>Pseudomonadati</taxon>
        <taxon>Pseudomonadota</taxon>
        <taxon>Alphaproteobacteria</taxon>
        <taxon>Hyphomicrobiales</taxon>
        <taxon>Phyllobacteriaceae</taxon>
        <taxon>Phyllobacterium</taxon>
    </lineage>
</organism>
<feature type="signal peptide" evidence="9">
    <location>
        <begin position="1"/>
        <end position="24"/>
    </location>
</feature>
<evidence type="ECO:0000256" key="1">
    <source>
        <dbReference type="ARBA" id="ARBA00004459"/>
    </source>
</evidence>
<dbReference type="SUPFAM" id="SSF50882">
    <property type="entry name" value="beta-Barrel protease inhibitors"/>
    <property type="match status" value="1"/>
</dbReference>
<dbReference type="InterPro" id="IPR021140">
    <property type="entry name" value="Inh/Omp19"/>
</dbReference>
<dbReference type="EMBL" id="QJTF01000005">
    <property type="protein sequence ID" value="PYE88965.1"/>
    <property type="molecule type" value="Genomic_DNA"/>
</dbReference>
<name>A0A318T771_9HYPH</name>
<feature type="chain" id="PRO_5016444060" evidence="9">
    <location>
        <begin position="25"/>
        <end position="189"/>
    </location>
</feature>
<evidence type="ECO:0000256" key="9">
    <source>
        <dbReference type="SAM" id="SignalP"/>
    </source>
</evidence>
<dbReference type="Proteomes" id="UP000247454">
    <property type="component" value="Unassembled WGS sequence"/>
</dbReference>
<keyword evidence="7" id="KW-0449">Lipoprotein</keyword>
<accession>A0A318T771</accession>
<evidence type="ECO:0000256" key="5">
    <source>
        <dbReference type="ARBA" id="ARBA00023139"/>
    </source>
</evidence>
<dbReference type="GO" id="GO:0009279">
    <property type="term" value="C:cell outer membrane"/>
    <property type="evidence" value="ECO:0007669"/>
    <property type="project" value="UniProtKB-SubCell"/>
</dbReference>
<dbReference type="InterPro" id="IPR016085">
    <property type="entry name" value="Protease_inh_B-barrel_dom"/>
</dbReference>
<dbReference type="Pfam" id="PF02974">
    <property type="entry name" value="Inh"/>
    <property type="match status" value="1"/>
</dbReference>
<feature type="region of interest" description="Disordered" evidence="8">
    <location>
        <begin position="33"/>
        <end position="97"/>
    </location>
</feature>
<evidence type="ECO:0000313" key="12">
    <source>
        <dbReference type="Proteomes" id="UP000247454"/>
    </source>
</evidence>
<evidence type="ECO:0000256" key="4">
    <source>
        <dbReference type="ARBA" id="ARBA00023136"/>
    </source>
</evidence>
<comment type="similarity">
    <text evidence="2">Belongs to the rhizobiaceae omp19 lipoprotein family.</text>
</comment>
<feature type="compositionally biased region" description="Low complexity" evidence="8">
    <location>
        <begin position="58"/>
        <end position="85"/>
    </location>
</feature>
<keyword evidence="5" id="KW-0564">Palmitate</keyword>
<dbReference type="AlphaFoldDB" id="A0A318T771"/>
<evidence type="ECO:0000256" key="2">
    <source>
        <dbReference type="ARBA" id="ARBA00007138"/>
    </source>
</evidence>
<comment type="subcellular location">
    <subcellularLocation>
        <location evidence="1">Cell outer membrane</location>
        <topology evidence="1">Lipid-anchor</topology>
    </subcellularLocation>
</comment>
<dbReference type="PIRSF" id="PIRSF034005">
    <property type="entry name" value="OM_lipoprot_Omp19_bac"/>
    <property type="match status" value="1"/>
</dbReference>
<evidence type="ECO:0000313" key="11">
    <source>
        <dbReference type="EMBL" id="PYE88965.1"/>
    </source>
</evidence>
<dbReference type="Gene3D" id="2.40.128.10">
    <property type="match status" value="1"/>
</dbReference>
<gene>
    <name evidence="11" type="ORF">C7477_10564</name>
</gene>
<comment type="caution">
    <text evidence="11">The sequence shown here is derived from an EMBL/GenBank/DDBJ whole genome shotgun (WGS) entry which is preliminary data.</text>
</comment>
<dbReference type="RefSeq" id="WP_110749968.1">
    <property type="nucleotide sequence ID" value="NZ_QJTF01000005.1"/>
</dbReference>
<evidence type="ECO:0000256" key="7">
    <source>
        <dbReference type="ARBA" id="ARBA00023288"/>
    </source>
</evidence>
<feature type="compositionally biased region" description="Pro residues" evidence="8">
    <location>
        <begin position="39"/>
        <end position="48"/>
    </location>
</feature>
<proteinExistence type="inferred from homology"/>
<evidence type="ECO:0000259" key="10">
    <source>
        <dbReference type="Pfam" id="PF02974"/>
    </source>
</evidence>
<evidence type="ECO:0000256" key="8">
    <source>
        <dbReference type="SAM" id="MobiDB-lite"/>
    </source>
</evidence>